<dbReference type="RefSeq" id="WP_011175301.1">
    <property type="nucleotide sequence ID" value="NC_005861.2"/>
</dbReference>
<dbReference type="OrthoDB" id="9828130at2"/>
<dbReference type="STRING" id="264201.pc0751"/>
<proteinExistence type="predicted"/>
<evidence type="ECO:0000313" key="1">
    <source>
        <dbReference type="EMBL" id="CAF23475.1"/>
    </source>
</evidence>
<accession>Q6MD74</accession>
<dbReference type="AlphaFoldDB" id="Q6MD74"/>
<name>Q6MD74_PARUW</name>
<dbReference type="Proteomes" id="UP000000529">
    <property type="component" value="Chromosome"/>
</dbReference>
<sequence length="604" mass="69319">MQLSTFINFAVPTIRGLDTASAIRLELNDEQAHRQGRNHVAVAIQQMELLNQALRQVKYALIAAGNTNPLRGITVVVIGAPMFVSWLASQEFNNLRLRTIVNFAQSHLPTLSVAISVVSTVALWIFHQRIQATAFLILTAIGFLDRHCFLPAQVHSPLNYMMYSISNIAGIIWGNTLNRLFCVINLVSPIVDYFFKSYRKQLNQENRQLNQENSQTLSLPASSNLEQNYLKVSLQDLENLTNQSRYAVNPIHLKQNVLPSIQVDAKLDQILDYLADINWDNHQVALSLKLRDDERWSEIARGTISEQDYFKQNLKAFIKSIKDRDMVGPPQNYQMLDFYCKFIAQELRHQDEMSRADILLKLGIEGGQYCGIGKFRVVEEVFHSLISQSEALPLQQRIFATLFLERTRMFQAVYQTILTSNLFSYLFSKIAKINDVHNYNICINMSKVGTQFGITHQAALNDENAYIPPFLKIFPLFEKTLRRLLWEGGLVNSYSDSQSNGRWVKSFVYLKPYDQITIINHIQTTIGTPQIPKADIYQWWSEWIDRQEVEVERKQSLKEELTMEGKLQGENLEMNGKIQNKFLIVMLQEMGVLLDSAVAPISIF</sequence>
<dbReference type="KEGG" id="pcu:PC_RS03610"/>
<dbReference type="HOGENOM" id="CLU_451885_0_0_0"/>
<dbReference type="EMBL" id="BX908798">
    <property type="protein sequence ID" value="CAF23475.1"/>
    <property type="molecule type" value="Genomic_DNA"/>
</dbReference>
<protein>
    <submittedName>
        <fullName evidence="1">Uncharacterized protein</fullName>
    </submittedName>
</protein>
<organism evidence="1 2">
    <name type="scientific">Protochlamydia amoebophila (strain UWE25)</name>
    <dbReference type="NCBI Taxonomy" id="264201"/>
    <lineage>
        <taxon>Bacteria</taxon>
        <taxon>Pseudomonadati</taxon>
        <taxon>Chlamydiota</taxon>
        <taxon>Chlamydiia</taxon>
        <taxon>Parachlamydiales</taxon>
        <taxon>Parachlamydiaceae</taxon>
        <taxon>Candidatus Protochlamydia</taxon>
    </lineage>
</organism>
<dbReference type="eggNOG" id="ENOG502ZKQS">
    <property type="taxonomic scope" value="Bacteria"/>
</dbReference>
<keyword evidence="2" id="KW-1185">Reference proteome</keyword>
<evidence type="ECO:0000313" key="2">
    <source>
        <dbReference type="Proteomes" id="UP000000529"/>
    </source>
</evidence>
<gene>
    <name evidence="1" type="ORF">PC_RS03610</name>
</gene>
<reference evidence="1 2" key="1">
    <citation type="journal article" date="2004" name="Science">
        <title>Illuminating the evolutionary history of chlamydiae.</title>
        <authorList>
            <person name="Horn M."/>
            <person name="Collingro A."/>
            <person name="Schmitz-Esser S."/>
            <person name="Beier C.L."/>
            <person name="Purkhold U."/>
            <person name="Fartmann B."/>
            <person name="Brandt P."/>
            <person name="Nyakatura G.J."/>
            <person name="Droege M."/>
            <person name="Frishman D."/>
            <person name="Rattei T."/>
            <person name="Mewes H."/>
            <person name="Wagner M."/>
        </authorList>
    </citation>
    <scope>NUCLEOTIDE SEQUENCE [LARGE SCALE GENOMIC DNA]</scope>
    <source>
        <strain evidence="1 2">UWE25</strain>
    </source>
</reference>